<dbReference type="InterPro" id="IPR058625">
    <property type="entry name" value="MdtA-like_BSH"/>
</dbReference>
<evidence type="ECO:0000313" key="5">
    <source>
        <dbReference type="EMBL" id="HFM97234.1"/>
    </source>
</evidence>
<evidence type="ECO:0000259" key="3">
    <source>
        <dbReference type="Pfam" id="PF25917"/>
    </source>
</evidence>
<comment type="caution">
    <text evidence="5">The sequence shown here is derived from an EMBL/GenBank/DDBJ whole genome shotgun (WGS) entry which is preliminary data.</text>
</comment>
<evidence type="ECO:0000256" key="1">
    <source>
        <dbReference type="ARBA" id="ARBA00004236"/>
    </source>
</evidence>
<dbReference type="AlphaFoldDB" id="A0A7C3PD87"/>
<gene>
    <name evidence="5" type="ORF">ENR64_05575</name>
</gene>
<dbReference type="Gene3D" id="2.40.420.20">
    <property type="match status" value="1"/>
</dbReference>
<dbReference type="InterPro" id="IPR058626">
    <property type="entry name" value="MdtA-like_b-barrel"/>
</dbReference>
<name>A0A7C3PD87_9CYAN</name>
<accession>A0A7C3PD87</accession>
<evidence type="ECO:0000256" key="2">
    <source>
        <dbReference type="ARBA" id="ARBA00009477"/>
    </source>
</evidence>
<comment type="similarity">
    <text evidence="2">Belongs to the membrane fusion protein (MFP) (TC 8.A.1) family.</text>
</comment>
<dbReference type="Gene3D" id="1.10.287.470">
    <property type="entry name" value="Helix hairpin bin"/>
    <property type="match status" value="2"/>
</dbReference>
<dbReference type="NCBIfam" id="TIGR01730">
    <property type="entry name" value="RND_mfp"/>
    <property type="match status" value="1"/>
</dbReference>
<dbReference type="SUPFAM" id="SSF111369">
    <property type="entry name" value="HlyD-like secretion proteins"/>
    <property type="match status" value="2"/>
</dbReference>
<organism evidence="5">
    <name type="scientific">Oscillatoriales cyanobacterium SpSt-418</name>
    <dbReference type="NCBI Taxonomy" id="2282169"/>
    <lineage>
        <taxon>Bacteria</taxon>
        <taxon>Bacillati</taxon>
        <taxon>Cyanobacteriota</taxon>
        <taxon>Cyanophyceae</taxon>
        <taxon>Oscillatoriophycideae</taxon>
        <taxon>Oscillatoriales</taxon>
    </lineage>
</organism>
<dbReference type="Pfam" id="PF25917">
    <property type="entry name" value="BSH_RND"/>
    <property type="match status" value="1"/>
</dbReference>
<reference evidence="5" key="1">
    <citation type="journal article" date="2020" name="mSystems">
        <title>Genome- and Community-Level Interaction Insights into Carbon Utilization and Element Cycling Functions of Hydrothermarchaeota in Hydrothermal Sediment.</title>
        <authorList>
            <person name="Zhou Z."/>
            <person name="Liu Y."/>
            <person name="Xu W."/>
            <person name="Pan J."/>
            <person name="Luo Z.H."/>
            <person name="Li M."/>
        </authorList>
    </citation>
    <scope>NUCLEOTIDE SEQUENCE [LARGE SCALE GENOMIC DNA]</scope>
    <source>
        <strain evidence="5">SpSt-418</strain>
    </source>
</reference>
<protein>
    <submittedName>
        <fullName evidence="5">Efflux RND transporter periplasmic adaptor subunit</fullName>
    </submittedName>
</protein>
<dbReference type="EMBL" id="DSRU01000063">
    <property type="protein sequence ID" value="HFM97234.1"/>
    <property type="molecule type" value="Genomic_DNA"/>
</dbReference>
<sequence>MKPMQYWYSIRTGFRGWALLQFAKLPRWSKRPSTPFGFMLLAVTLVSCQGNNSKQATPTVVPVKLQVLEARAVFESSDFVGTLEAAEKVDLRPETQGRIAEVRVRPGDRVAPGTPILTIQPGQTQPQLDGAQAAVNVAQANKAATIEQLRVAEKGLEVARTELSSAQASRNLSKTNFDRATFLLSQGAIGRFDYDRAKTDLEISSNRVQAAQEKVGQAQASVSQARSVIAQANAGVAQAQAQVAGAQVNAAFKQILAPISGVVGEVFVKPGDVVSTGQTITNIIQNDALDLRLSVPSNRLSQLRKGLKVELIDPATRKRISTGQVNFISPTVDSAAQSVLVKARFPNRNGILRNGQYVEARLIWNQGTGLLIPTNAVLQVSGKSFAYIAETDTSQKETQRVARMRPVTLGDIQEQSYQVINGVKPGESVVVSGILRLRDGVPIQPES</sequence>
<evidence type="ECO:0000259" key="4">
    <source>
        <dbReference type="Pfam" id="PF25944"/>
    </source>
</evidence>
<dbReference type="Gene3D" id="2.40.30.170">
    <property type="match status" value="1"/>
</dbReference>
<dbReference type="GO" id="GO:1990281">
    <property type="term" value="C:efflux pump complex"/>
    <property type="evidence" value="ECO:0007669"/>
    <property type="project" value="TreeGrafter"/>
</dbReference>
<dbReference type="Pfam" id="PF25944">
    <property type="entry name" value="Beta-barrel_RND"/>
    <property type="match status" value="1"/>
</dbReference>
<dbReference type="GO" id="GO:0015562">
    <property type="term" value="F:efflux transmembrane transporter activity"/>
    <property type="evidence" value="ECO:0007669"/>
    <property type="project" value="TreeGrafter"/>
</dbReference>
<comment type="subcellular location">
    <subcellularLocation>
        <location evidence="1">Cell membrane</location>
    </subcellularLocation>
</comment>
<proteinExistence type="inferred from homology"/>
<feature type="domain" description="Multidrug resistance protein MdtA-like beta-barrel" evidence="4">
    <location>
        <begin position="291"/>
        <end position="362"/>
    </location>
</feature>
<feature type="domain" description="Multidrug resistance protein MdtA-like barrel-sandwich hybrid" evidence="3">
    <location>
        <begin position="87"/>
        <end position="284"/>
    </location>
</feature>
<dbReference type="PANTHER" id="PTHR30469">
    <property type="entry name" value="MULTIDRUG RESISTANCE PROTEIN MDTA"/>
    <property type="match status" value="1"/>
</dbReference>
<dbReference type="PANTHER" id="PTHR30469:SF39">
    <property type="entry name" value="SLL0180 PROTEIN"/>
    <property type="match status" value="1"/>
</dbReference>
<dbReference type="Gene3D" id="2.40.50.100">
    <property type="match status" value="1"/>
</dbReference>
<dbReference type="InterPro" id="IPR006143">
    <property type="entry name" value="RND_pump_MFP"/>
</dbReference>